<dbReference type="AlphaFoldDB" id="A0A7X6D575"/>
<evidence type="ECO:0000313" key="2">
    <source>
        <dbReference type="EMBL" id="NJQ08388.1"/>
    </source>
</evidence>
<dbReference type="Proteomes" id="UP000578686">
    <property type="component" value="Unassembled WGS sequence"/>
</dbReference>
<gene>
    <name evidence="2" type="ORF">HCN56_23120</name>
</gene>
<dbReference type="EMBL" id="JAAVJD010000295">
    <property type="protein sequence ID" value="NJQ08388.1"/>
    <property type="molecule type" value="Genomic_DNA"/>
</dbReference>
<evidence type="ECO:0000313" key="3">
    <source>
        <dbReference type="Proteomes" id="UP000578686"/>
    </source>
</evidence>
<reference evidence="2 3" key="1">
    <citation type="submission" date="2020-03" db="EMBL/GenBank/DDBJ databases">
        <title>Draft genome of Streptomyces sp. ventii, isolated from the Axial Seamount in the Pacific Ocean, and resequencing of the two type strains Streptomyces lonarensis strain NCL 716 and Streptomyces bohaiensis strain 11A07.</title>
        <authorList>
            <person name="Loughran R.M."/>
            <person name="Pfannmuller K.M."/>
            <person name="Wasson B.J."/>
            <person name="Deadmond M.C."/>
            <person name="Paddock B.E."/>
            <person name="Koyack M.J."/>
            <person name="Gallegos D.A."/>
            <person name="Mitchell E.A."/>
            <person name="Ushijima B."/>
            <person name="Saw J.H."/>
            <person name="Mcphail K.L."/>
            <person name="Videau P."/>
        </authorList>
    </citation>
    <scope>NUCLEOTIDE SEQUENCE [LARGE SCALE GENOMIC DNA]</scope>
    <source>
        <strain evidence="2 3">NCL716</strain>
    </source>
</reference>
<feature type="non-terminal residue" evidence="2">
    <location>
        <position position="75"/>
    </location>
</feature>
<feature type="region of interest" description="Disordered" evidence="1">
    <location>
        <begin position="44"/>
        <end position="75"/>
    </location>
</feature>
<feature type="region of interest" description="Disordered" evidence="1">
    <location>
        <begin position="1"/>
        <end position="30"/>
    </location>
</feature>
<proteinExistence type="predicted"/>
<keyword evidence="3" id="KW-1185">Reference proteome</keyword>
<accession>A0A7X6D575</accession>
<comment type="caution">
    <text evidence="2">The sequence shown here is derived from an EMBL/GenBank/DDBJ whole genome shotgun (WGS) entry which is preliminary data.</text>
</comment>
<sequence>MVRHARTPTSWYTPPPPREPAWSSGQADGTPLYSTLVREWRDAGRLTPGHSDATWDRLTGPGPAPGPQRAAPGAR</sequence>
<name>A0A7X6D575_9ACTN</name>
<organism evidence="2 3">
    <name type="scientific">Streptomyces lonarensis</name>
    <dbReference type="NCBI Taxonomy" id="700599"/>
    <lineage>
        <taxon>Bacteria</taxon>
        <taxon>Bacillati</taxon>
        <taxon>Actinomycetota</taxon>
        <taxon>Actinomycetes</taxon>
        <taxon>Kitasatosporales</taxon>
        <taxon>Streptomycetaceae</taxon>
        <taxon>Streptomyces</taxon>
    </lineage>
</organism>
<protein>
    <submittedName>
        <fullName evidence="2">Uncharacterized protein</fullName>
    </submittedName>
</protein>
<evidence type="ECO:0000256" key="1">
    <source>
        <dbReference type="SAM" id="MobiDB-lite"/>
    </source>
</evidence>